<protein>
    <recommendedName>
        <fullName evidence="9">Peptide hydrolase</fullName>
        <ecNumber evidence="9">3.4.-.-</ecNumber>
    </recommendedName>
</protein>
<keyword evidence="4 9" id="KW-0479">Metal-binding</keyword>
<evidence type="ECO:0000256" key="3">
    <source>
        <dbReference type="ARBA" id="ARBA00022670"/>
    </source>
</evidence>
<feature type="chain" id="PRO_5011833424" description="Peptide hydrolase" evidence="9">
    <location>
        <begin position="21"/>
        <end position="395"/>
    </location>
</feature>
<sequence length="395" mass="44316">MRVWIWAVVCLYGVALGASAHPAGQQAFQVDALDETGGPSLPLLRSWSMRTLELPHGQRLWRPEAFKWWLRWRRVPFVDVTETADLGQSSALRASGAPSFPSNLRYEAALPPMFELVREDVPRYYMSKLTSFFTRYYRSDTGAKSQRWLQTQVEALAASLPTYTRVQAFQHPWQQRSIILHIRGANATLTRERGVTILGAHLDSINFFPFFAAPGADDDGSGTVTLLEALRVLGEAGWVPESDVELHWYSAEEGGLLGSRAVAAEYERKHRRVQAMLQMDMTAFVKDGTQERIGVVTDYVSPALTDFVERLVGAYLRLPVVRSVMHYGASDHASWSAAGYPSAFAMEAPFEDCNLQRLHTSRDVPEAPEFSFAHLLQFVRLSMSFVVELAGWVDA</sequence>
<comment type="similarity">
    <text evidence="8">Belongs to the peptidase M28 family. M28E subfamily.</text>
</comment>
<organism evidence="11 12">
    <name type="scientific">Malassezia sympodialis (strain ATCC 42132)</name>
    <name type="common">Atopic eczema-associated yeast</name>
    <dbReference type="NCBI Taxonomy" id="1230383"/>
    <lineage>
        <taxon>Eukaryota</taxon>
        <taxon>Fungi</taxon>
        <taxon>Dikarya</taxon>
        <taxon>Basidiomycota</taxon>
        <taxon>Ustilaginomycotina</taxon>
        <taxon>Malasseziomycetes</taxon>
        <taxon>Malasseziales</taxon>
        <taxon>Malasseziaceae</taxon>
        <taxon>Malassezia</taxon>
    </lineage>
</organism>
<keyword evidence="7 9" id="KW-0862">Zinc</keyword>
<dbReference type="SUPFAM" id="SSF53187">
    <property type="entry name" value="Zn-dependent exopeptidases"/>
    <property type="match status" value="1"/>
</dbReference>
<dbReference type="GO" id="GO:0004177">
    <property type="term" value="F:aminopeptidase activity"/>
    <property type="evidence" value="ECO:0007669"/>
    <property type="project" value="UniProtKB-KW"/>
</dbReference>
<feature type="signal peptide" evidence="9">
    <location>
        <begin position="1"/>
        <end position="20"/>
    </location>
</feature>
<evidence type="ECO:0000256" key="2">
    <source>
        <dbReference type="ARBA" id="ARBA00022438"/>
    </source>
</evidence>
<accession>A0A1M8A0V7</accession>
<dbReference type="EMBL" id="LT671821">
    <property type="protein sequence ID" value="SHO76092.1"/>
    <property type="molecule type" value="Genomic_DNA"/>
</dbReference>
<evidence type="ECO:0000313" key="11">
    <source>
        <dbReference type="EMBL" id="SHO76092.1"/>
    </source>
</evidence>
<dbReference type="GO" id="GO:0046872">
    <property type="term" value="F:metal ion binding"/>
    <property type="evidence" value="ECO:0007669"/>
    <property type="project" value="UniProtKB-KW"/>
</dbReference>
<dbReference type="PANTHER" id="PTHR12147">
    <property type="entry name" value="METALLOPEPTIDASE M28 FAMILY MEMBER"/>
    <property type="match status" value="1"/>
</dbReference>
<evidence type="ECO:0000313" key="12">
    <source>
        <dbReference type="Proteomes" id="UP000186303"/>
    </source>
</evidence>
<keyword evidence="3 9" id="KW-0645">Protease</keyword>
<proteinExistence type="inferred from homology"/>
<dbReference type="PANTHER" id="PTHR12147:SF56">
    <property type="entry name" value="AMINOPEPTIDASE YDR415C-RELATED"/>
    <property type="match status" value="1"/>
</dbReference>
<dbReference type="OrthoDB" id="2214at2759"/>
<evidence type="ECO:0000256" key="5">
    <source>
        <dbReference type="ARBA" id="ARBA00022729"/>
    </source>
</evidence>
<evidence type="ECO:0000256" key="6">
    <source>
        <dbReference type="ARBA" id="ARBA00022801"/>
    </source>
</evidence>
<evidence type="ECO:0000256" key="4">
    <source>
        <dbReference type="ARBA" id="ARBA00022723"/>
    </source>
</evidence>
<evidence type="ECO:0000259" key="10">
    <source>
        <dbReference type="Pfam" id="PF04389"/>
    </source>
</evidence>
<dbReference type="InterPro" id="IPR007484">
    <property type="entry name" value="Peptidase_M28"/>
</dbReference>
<dbReference type="EC" id="3.4.-.-" evidence="9"/>
<dbReference type="OMA" id="GMLQQDM"/>
<evidence type="ECO:0000256" key="7">
    <source>
        <dbReference type="ARBA" id="ARBA00022833"/>
    </source>
</evidence>
<dbReference type="STRING" id="1230383.A0A1M8A0V7"/>
<dbReference type="GO" id="GO:0008235">
    <property type="term" value="F:metalloexopeptidase activity"/>
    <property type="evidence" value="ECO:0007669"/>
    <property type="project" value="InterPro"/>
</dbReference>
<dbReference type="Gene3D" id="3.40.630.10">
    <property type="entry name" value="Zn peptidases"/>
    <property type="match status" value="1"/>
</dbReference>
<keyword evidence="12" id="KW-1185">Reference proteome</keyword>
<dbReference type="VEuPathDB" id="FungiDB:MSYG_0427"/>
<dbReference type="Pfam" id="PF04389">
    <property type="entry name" value="Peptidase_M28"/>
    <property type="match status" value="1"/>
</dbReference>
<keyword evidence="5 9" id="KW-0732">Signal</keyword>
<keyword evidence="6 9" id="KW-0378">Hydrolase</keyword>
<gene>
    <name evidence="11" type="ORF">MSYG_0427</name>
</gene>
<reference evidence="12" key="1">
    <citation type="journal article" date="2017" name="Nucleic Acids Res.">
        <title>Proteogenomics produces comprehensive and highly accurate protein-coding gene annotation in a complete genome assembly of Malassezia sympodialis.</title>
        <authorList>
            <person name="Zhu Y."/>
            <person name="Engstroem P.G."/>
            <person name="Tellgren-Roth C."/>
            <person name="Baudo C.D."/>
            <person name="Kennell J.C."/>
            <person name="Sun S."/>
            <person name="Billmyre R.B."/>
            <person name="Schroeder M.S."/>
            <person name="Andersson A."/>
            <person name="Holm T."/>
            <person name="Sigurgeirsson B."/>
            <person name="Wu G."/>
            <person name="Sankaranarayanan S.R."/>
            <person name="Siddharthan R."/>
            <person name="Sanyal K."/>
            <person name="Lundeberg J."/>
            <person name="Nystedt B."/>
            <person name="Boekhout T."/>
            <person name="Dawson T.L. Jr."/>
            <person name="Heitman J."/>
            <person name="Scheynius A."/>
            <person name="Lehtioe J."/>
        </authorList>
    </citation>
    <scope>NUCLEOTIDE SEQUENCE [LARGE SCALE GENOMIC DNA]</scope>
    <source>
        <strain evidence="12">ATCC 42132</strain>
    </source>
</reference>
<dbReference type="AlphaFoldDB" id="A0A1M8A0V7"/>
<evidence type="ECO:0000256" key="9">
    <source>
        <dbReference type="RuleBase" id="RU361240"/>
    </source>
</evidence>
<dbReference type="Proteomes" id="UP000186303">
    <property type="component" value="Chromosome 1"/>
</dbReference>
<name>A0A1M8A0V7_MALS4</name>
<comment type="cofactor">
    <cofactor evidence="1">
        <name>Zn(2+)</name>
        <dbReference type="ChEBI" id="CHEBI:29105"/>
    </cofactor>
</comment>
<dbReference type="GO" id="GO:0006508">
    <property type="term" value="P:proteolysis"/>
    <property type="evidence" value="ECO:0007669"/>
    <property type="project" value="UniProtKB-KW"/>
</dbReference>
<dbReference type="InterPro" id="IPR045175">
    <property type="entry name" value="M28_fam"/>
</dbReference>
<feature type="domain" description="Peptidase M28" evidence="10">
    <location>
        <begin position="187"/>
        <end position="366"/>
    </location>
</feature>
<evidence type="ECO:0000256" key="1">
    <source>
        <dbReference type="ARBA" id="ARBA00001947"/>
    </source>
</evidence>
<keyword evidence="2 11" id="KW-0031">Aminopeptidase</keyword>
<evidence type="ECO:0000256" key="8">
    <source>
        <dbReference type="ARBA" id="ARBA00043962"/>
    </source>
</evidence>